<proteinExistence type="predicted"/>
<evidence type="ECO:0000256" key="1">
    <source>
        <dbReference type="SAM" id="Coils"/>
    </source>
</evidence>
<reference evidence="3 4" key="1">
    <citation type="journal article" date="2021" name="Nat. Commun.">
        <title>Genetic determinants of endophytism in the Arabidopsis root mycobiome.</title>
        <authorList>
            <person name="Mesny F."/>
            <person name="Miyauchi S."/>
            <person name="Thiergart T."/>
            <person name="Pickel B."/>
            <person name="Atanasova L."/>
            <person name="Karlsson M."/>
            <person name="Huettel B."/>
            <person name="Barry K.W."/>
            <person name="Haridas S."/>
            <person name="Chen C."/>
            <person name="Bauer D."/>
            <person name="Andreopoulos W."/>
            <person name="Pangilinan J."/>
            <person name="LaButti K."/>
            <person name="Riley R."/>
            <person name="Lipzen A."/>
            <person name="Clum A."/>
            <person name="Drula E."/>
            <person name="Henrissat B."/>
            <person name="Kohler A."/>
            <person name="Grigoriev I.V."/>
            <person name="Martin F.M."/>
            <person name="Hacquard S."/>
        </authorList>
    </citation>
    <scope>NUCLEOTIDE SEQUENCE [LARGE SCALE GENOMIC DNA]</scope>
    <source>
        <strain evidence="3 4">MPI-SDFR-AT-0080</strain>
    </source>
</reference>
<evidence type="ECO:0000313" key="3">
    <source>
        <dbReference type="EMBL" id="KAH7061274.1"/>
    </source>
</evidence>
<gene>
    <name evidence="3" type="ORF">B0J12DRAFT_288659</name>
</gene>
<name>A0ABQ8GNE1_9PEZI</name>
<feature type="coiled-coil region" evidence="1">
    <location>
        <begin position="331"/>
        <end position="399"/>
    </location>
</feature>
<protein>
    <submittedName>
        <fullName evidence="3">Uncharacterized protein</fullName>
    </submittedName>
</protein>
<evidence type="ECO:0000313" key="4">
    <source>
        <dbReference type="Proteomes" id="UP000774617"/>
    </source>
</evidence>
<comment type="caution">
    <text evidence="3">The sequence shown here is derived from an EMBL/GenBank/DDBJ whole genome shotgun (WGS) entry which is preliminary data.</text>
</comment>
<feature type="compositionally biased region" description="Low complexity" evidence="2">
    <location>
        <begin position="83"/>
        <end position="94"/>
    </location>
</feature>
<evidence type="ECO:0000256" key="2">
    <source>
        <dbReference type="SAM" id="MobiDB-lite"/>
    </source>
</evidence>
<feature type="region of interest" description="Disordered" evidence="2">
    <location>
        <begin position="73"/>
        <end position="96"/>
    </location>
</feature>
<feature type="compositionally biased region" description="Low complexity" evidence="2">
    <location>
        <begin position="181"/>
        <end position="214"/>
    </location>
</feature>
<feature type="compositionally biased region" description="Low complexity" evidence="2">
    <location>
        <begin position="130"/>
        <end position="146"/>
    </location>
</feature>
<keyword evidence="1" id="KW-0175">Coiled coil</keyword>
<organism evidence="3 4">
    <name type="scientific">Macrophomina phaseolina</name>
    <dbReference type="NCBI Taxonomy" id="35725"/>
    <lineage>
        <taxon>Eukaryota</taxon>
        <taxon>Fungi</taxon>
        <taxon>Dikarya</taxon>
        <taxon>Ascomycota</taxon>
        <taxon>Pezizomycotina</taxon>
        <taxon>Dothideomycetes</taxon>
        <taxon>Dothideomycetes incertae sedis</taxon>
        <taxon>Botryosphaeriales</taxon>
        <taxon>Botryosphaeriaceae</taxon>
        <taxon>Macrophomina</taxon>
    </lineage>
</organism>
<feature type="coiled-coil region" evidence="1">
    <location>
        <begin position="246"/>
        <end position="280"/>
    </location>
</feature>
<accession>A0ABQ8GNE1</accession>
<feature type="region of interest" description="Disordered" evidence="2">
    <location>
        <begin position="130"/>
        <end position="242"/>
    </location>
</feature>
<sequence>MSKPAALYLSNLPGPSHIVNPSFPASPIRDCQNLNRLGVRPLPLKTTQHARHSPSPHIPHNFKPAARSGDLALTSKLSSGDPSASRSVASTTTSINHKVASKSPITFSAPYSTYPSSIYPGRAIKHFRWASHPNSSPSTSSSAASPLRHFSHAAQQRAQAIMKDASPMPSHTDSFEDVPQARPLARSSSPSTATSRSASITSTSTTLSASTAATQDKLHAPKPVPKAPERRRRSNPAHLPSNMMTHDTAVRRIHDLEAALATARAQQHRLAIELEKLRMEQNARAARRPSLPGPHVPSIFSRSASISTVDSGSGSMTSGGADHEWSVMDMMAEAARNCERMEDRVAFQQQIVALRDKIYSQAEEINERKKESKKWNEEREELIKELRDRDERIKGLERAGL</sequence>
<dbReference type="EMBL" id="JAGTJR010000004">
    <property type="protein sequence ID" value="KAH7061274.1"/>
    <property type="molecule type" value="Genomic_DNA"/>
</dbReference>
<keyword evidence="4" id="KW-1185">Reference proteome</keyword>
<dbReference type="Proteomes" id="UP000774617">
    <property type="component" value="Unassembled WGS sequence"/>
</dbReference>